<proteinExistence type="predicted"/>
<dbReference type="Proteomes" id="UP001341840">
    <property type="component" value="Unassembled WGS sequence"/>
</dbReference>
<reference evidence="1 2" key="1">
    <citation type="journal article" date="2023" name="Plants (Basel)">
        <title>Bridging the Gap: Combining Genomics and Transcriptomics Approaches to Understand Stylosanthes scabra, an Orphan Legume from the Brazilian Caatinga.</title>
        <authorList>
            <person name="Ferreira-Neto J.R.C."/>
            <person name="da Silva M.D."/>
            <person name="Binneck E."/>
            <person name="de Melo N.F."/>
            <person name="da Silva R.H."/>
            <person name="de Melo A.L.T.M."/>
            <person name="Pandolfi V."/>
            <person name="Bustamante F.O."/>
            <person name="Brasileiro-Vidal A.C."/>
            <person name="Benko-Iseppon A.M."/>
        </authorList>
    </citation>
    <scope>NUCLEOTIDE SEQUENCE [LARGE SCALE GENOMIC DNA]</scope>
    <source>
        <tissue evidence="1">Leaves</tissue>
    </source>
</reference>
<evidence type="ECO:0000313" key="2">
    <source>
        <dbReference type="Proteomes" id="UP001341840"/>
    </source>
</evidence>
<protein>
    <submittedName>
        <fullName evidence="1">Uncharacterized protein</fullName>
    </submittedName>
</protein>
<comment type="caution">
    <text evidence="1">The sequence shown here is derived from an EMBL/GenBank/DDBJ whole genome shotgun (WGS) entry which is preliminary data.</text>
</comment>
<dbReference type="EMBL" id="JASCZI010063510">
    <property type="protein sequence ID" value="MED6141308.1"/>
    <property type="molecule type" value="Genomic_DNA"/>
</dbReference>
<sequence length="168" mass="19272">MQRPKVTCLLEVCFRNSSLDIAWDKHVWPKKGEVTFRLTWVTFGLGEKPSTKRDLRHQDMSFGRKLGYVTFVVYLGHVWCKEQVTYKCLGSRLEVYKSDGGSLAWSRLDGGRSWQVTFRSAKRDFTSFLCMVTFGPLSLLNSCLDLGLHNHEIGQETSQNLFPHIAHA</sequence>
<evidence type="ECO:0000313" key="1">
    <source>
        <dbReference type="EMBL" id="MED6141308.1"/>
    </source>
</evidence>
<keyword evidence="2" id="KW-1185">Reference proteome</keyword>
<accession>A0ABU6SZZ5</accession>
<name>A0ABU6SZZ5_9FABA</name>
<gene>
    <name evidence="1" type="ORF">PIB30_102120</name>
</gene>
<organism evidence="1 2">
    <name type="scientific">Stylosanthes scabra</name>
    <dbReference type="NCBI Taxonomy" id="79078"/>
    <lineage>
        <taxon>Eukaryota</taxon>
        <taxon>Viridiplantae</taxon>
        <taxon>Streptophyta</taxon>
        <taxon>Embryophyta</taxon>
        <taxon>Tracheophyta</taxon>
        <taxon>Spermatophyta</taxon>
        <taxon>Magnoliopsida</taxon>
        <taxon>eudicotyledons</taxon>
        <taxon>Gunneridae</taxon>
        <taxon>Pentapetalae</taxon>
        <taxon>rosids</taxon>
        <taxon>fabids</taxon>
        <taxon>Fabales</taxon>
        <taxon>Fabaceae</taxon>
        <taxon>Papilionoideae</taxon>
        <taxon>50 kb inversion clade</taxon>
        <taxon>dalbergioids sensu lato</taxon>
        <taxon>Dalbergieae</taxon>
        <taxon>Pterocarpus clade</taxon>
        <taxon>Stylosanthes</taxon>
    </lineage>
</organism>